<dbReference type="Proteomes" id="UP000807504">
    <property type="component" value="Unassembled WGS sequence"/>
</dbReference>
<name>A0A8T0EDE2_ARGBR</name>
<evidence type="ECO:0000313" key="3">
    <source>
        <dbReference type="Proteomes" id="UP000807504"/>
    </source>
</evidence>
<keyword evidence="3" id="KW-1185">Reference proteome</keyword>
<feature type="domain" description="BACK" evidence="1">
    <location>
        <begin position="77"/>
        <end position="133"/>
    </location>
</feature>
<dbReference type="AlphaFoldDB" id="A0A8T0EDE2"/>
<gene>
    <name evidence="2" type="ORF">HNY73_018278</name>
</gene>
<evidence type="ECO:0000259" key="1">
    <source>
        <dbReference type="Pfam" id="PF07707"/>
    </source>
</evidence>
<dbReference type="PANTHER" id="PTHR24413">
    <property type="entry name" value="SPECKLE-TYPE POZ PROTEIN"/>
    <property type="match status" value="1"/>
</dbReference>
<accession>A0A8T0EDE2</accession>
<organism evidence="2 3">
    <name type="scientific">Argiope bruennichi</name>
    <name type="common">Wasp spider</name>
    <name type="synonym">Aranea bruennichi</name>
    <dbReference type="NCBI Taxonomy" id="94029"/>
    <lineage>
        <taxon>Eukaryota</taxon>
        <taxon>Metazoa</taxon>
        <taxon>Ecdysozoa</taxon>
        <taxon>Arthropoda</taxon>
        <taxon>Chelicerata</taxon>
        <taxon>Arachnida</taxon>
        <taxon>Araneae</taxon>
        <taxon>Araneomorphae</taxon>
        <taxon>Entelegynae</taxon>
        <taxon>Araneoidea</taxon>
        <taxon>Araneidae</taxon>
        <taxon>Argiope</taxon>
    </lineage>
</organism>
<sequence>MFTIDMKEKDSDCVELYDIDEDTLHSLLQFIYTDSVADLKWDALLKLYAAADKYQIELLKLKCTSLLKASLRTCNACSMLIFADMHSDKDLKIFVQNFILRKHKEIFESEDWKTLMEDQSILAMETMYLKCINE</sequence>
<dbReference type="InterPro" id="IPR011705">
    <property type="entry name" value="BACK"/>
</dbReference>
<dbReference type="Pfam" id="PF07707">
    <property type="entry name" value="BACK"/>
    <property type="match status" value="1"/>
</dbReference>
<dbReference type="Gene3D" id="3.30.710.10">
    <property type="entry name" value="Potassium Channel Kv1.1, Chain A"/>
    <property type="match status" value="1"/>
</dbReference>
<comment type="caution">
    <text evidence="2">The sequence shown here is derived from an EMBL/GenBank/DDBJ whole genome shotgun (WGS) entry which is preliminary data.</text>
</comment>
<dbReference type="CDD" id="cd18186">
    <property type="entry name" value="BTB_POZ_ZBTB_KLHL-like"/>
    <property type="match status" value="1"/>
</dbReference>
<reference evidence="2" key="2">
    <citation type="submission" date="2020-06" db="EMBL/GenBank/DDBJ databases">
        <authorList>
            <person name="Sheffer M."/>
        </authorList>
    </citation>
    <scope>NUCLEOTIDE SEQUENCE</scope>
</reference>
<proteinExistence type="predicted"/>
<dbReference type="EMBL" id="JABXBU010002228">
    <property type="protein sequence ID" value="KAF8770789.1"/>
    <property type="molecule type" value="Genomic_DNA"/>
</dbReference>
<dbReference type="Pfam" id="PF21536">
    <property type="entry name" value="BTB_KLHL33"/>
    <property type="match status" value="1"/>
</dbReference>
<reference evidence="2" key="1">
    <citation type="journal article" date="2020" name="bioRxiv">
        <title>Chromosome-level reference genome of the European wasp spider Argiope bruennichi: a resource for studies on range expansion and evolutionary adaptation.</title>
        <authorList>
            <person name="Sheffer M.M."/>
            <person name="Hoppe A."/>
            <person name="Krehenwinkel H."/>
            <person name="Uhl G."/>
            <person name="Kuss A.W."/>
            <person name="Jensen L."/>
            <person name="Jensen C."/>
            <person name="Gillespie R.G."/>
            <person name="Hoff K.J."/>
            <person name="Prost S."/>
        </authorList>
    </citation>
    <scope>NUCLEOTIDE SEQUENCE</scope>
</reference>
<dbReference type="Gene3D" id="1.25.40.420">
    <property type="match status" value="1"/>
</dbReference>
<protein>
    <submittedName>
        <fullName evidence="2">TD and POZ domain-containing protein 4</fullName>
    </submittedName>
</protein>
<evidence type="ECO:0000313" key="2">
    <source>
        <dbReference type="EMBL" id="KAF8770789.1"/>
    </source>
</evidence>
<dbReference type="SUPFAM" id="SSF54695">
    <property type="entry name" value="POZ domain"/>
    <property type="match status" value="1"/>
</dbReference>
<dbReference type="InterPro" id="IPR011333">
    <property type="entry name" value="SKP1/BTB/POZ_sf"/>
</dbReference>